<dbReference type="InterPro" id="IPR014795">
    <property type="entry name" value="TacA_1-like"/>
</dbReference>
<keyword evidence="1" id="KW-1277">Toxin-antitoxin system</keyword>
<dbReference type="SUPFAM" id="SSF47598">
    <property type="entry name" value="Ribbon-helix-helix"/>
    <property type="match status" value="1"/>
</dbReference>
<dbReference type="OrthoDB" id="6460605at2"/>
<keyword evidence="4" id="KW-1185">Reference proteome</keyword>
<evidence type="ECO:0000256" key="1">
    <source>
        <dbReference type="ARBA" id="ARBA00022649"/>
    </source>
</evidence>
<evidence type="ECO:0000313" key="3">
    <source>
        <dbReference type="EMBL" id="TDP82375.1"/>
    </source>
</evidence>
<dbReference type="Proteomes" id="UP000294547">
    <property type="component" value="Unassembled WGS sequence"/>
</dbReference>
<dbReference type="PANTHER" id="PTHR35401">
    <property type="entry name" value="COPG FAMILY HELIX-TURN-HELIX PROTEIN-RELATED-RELATED"/>
    <property type="match status" value="1"/>
</dbReference>
<dbReference type="RefSeq" id="WP_126539458.1">
    <property type="nucleotide sequence ID" value="NZ_BSPM01000007.1"/>
</dbReference>
<dbReference type="Pfam" id="PF08681">
    <property type="entry name" value="TacA1"/>
    <property type="match status" value="1"/>
</dbReference>
<evidence type="ECO:0000313" key="4">
    <source>
        <dbReference type="Proteomes" id="UP000294547"/>
    </source>
</evidence>
<dbReference type="EMBL" id="SNXY01000010">
    <property type="protein sequence ID" value="TDP82375.1"/>
    <property type="molecule type" value="Genomic_DNA"/>
</dbReference>
<reference evidence="3 4" key="1">
    <citation type="submission" date="2019-03" db="EMBL/GenBank/DDBJ databases">
        <title>Genomic Encyclopedia of Type Strains, Phase IV (KMG-IV): sequencing the most valuable type-strain genomes for metagenomic binning, comparative biology and taxonomic classification.</title>
        <authorList>
            <person name="Goeker M."/>
        </authorList>
    </citation>
    <scope>NUCLEOTIDE SEQUENCE [LARGE SCALE GENOMIC DNA]</scope>
    <source>
        <strain evidence="3 4">DSM 102969</strain>
    </source>
</reference>
<comment type="caution">
    <text evidence="3">The sequence shown here is derived from an EMBL/GenBank/DDBJ whole genome shotgun (WGS) entry which is preliminary data.</text>
</comment>
<dbReference type="Gene3D" id="1.20.5.780">
    <property type="entry name" value="Single helix bin"/>
    <property type="match status" value="1"/>
</dbReference>
<protein>
    <submittedName>
        <fullName evidence="3">Uncharacterized protein (DUF1778 family)</fullName>
    </submittedName>
</protein>
<sequence>MPRQISDTSSRIELRIPPEQKAVLARAAALENVDLTSFILGRILPEARAVVERAEHVQLSERASLRVLDLLEFPPEPTDRLRRAAKAGRTLG</sequence>
<proteinExistence type="inferred from homology"/>
<organism evidence="3 4">
    <name type="scientific">Oharaeibacter diazotrophicus</name>
    <dbReference type="NCBI Taxonomy" id="1920512"/>
    <lineage>
        <taxon>Bacteria</taxon>
        <taxon>Pseudomonadati</taxon>
        <taxon>Pseudomonadota</taxon>
        <taxon>Alphaproteobacteria</taxon>
        <taxon>Hyphomicrobiales</taxon>
        <taxon>Pleomorphomonadaceae</taxon>
        <taxon>Oharaeibacter</taxon>
    </lineage>
</organism>
<name>A0A4R6R970_9HYPH</name>
<gene>
    <name evidence="3" type="ORF">EDD54_3642</name>
</gene>
<dbReference type="InterPro" id="IPR010985">
    <property type="entry name" value="Ribbon_hlx_hlx"/>
</dbReference>
<dbReference type="PANTHER" id="PTHR35401:SF2">
    <property type="entry name" value="ABC-TYPE TRANSPORT SYSTEM"/>
    <property type="match status" value="1"/>
</dbReference>
<comment type="similarity">
    <text evidence="2">Belongs to the TacA antitoxin family.</text>
</comment>
<accession>A0A4R6R970</accession>
<dbReference type="GO" id="GO:0006355">
    <property type="term" value="P:regulation of DNA-templated transcription"/>
    <property type="evidence" value="ECO:0007669"/>
    <property type="project" value="InterPro"/>
</dbReference>
<evidence type="ECO:0000256" key="2">
    <source>
        <dbReference type="ARBA" id="ARBA00049988"/>
    </source>
</evidence>
<dbReference type="AlphaFoldDB" id="A0A4R6R970"/>